<protein>
    <recommendedName>
        <fullName evidence="4">HTH araC/xylS-type domain-containing protein</fullName>
    </recommendedName>
</protein>
<reference evidence="5" key="1">
    <citation type="journal article" date="2014" name="Int. J. Syst. Evol. Microbiol.">
        <title>Complete genome sequence of Corynebacterium casei LMG S-19264T (=DSM 44701T), isolated from a smear-ripened cheese.</title>
        <authorList>
            <consortium name="US DOE Joint Genome Institute (JGI-PGF)"/>
            <person name="Walter F."/>
            <person name="Albersmeier A."/>
            <person name="Kalinowski J."/>
            <person name="Ruckert C."/>
        </authorList>
    </citation>
    <scope>NUCLEOTIDE SEQUENCE</scope>
    <source>
        <strain evidence="5">CGMCC 1.12987</strain>
    </source>
</reference>
<dbReference type="AlphaFoldDB" id="A0A917LEZ3"/>
<dbReference type="PANTHER" id="PTHR43280">
    <property type="entry name" value="ARAC-FAMILY TRANSCRIPTIONAL REGULATOR"/>
    <property type="match status" value="1"/>
</dbReference>
<dbReference type="Gene3D" id="1.10.10.60">
    <property type="entry name" value="Homeodomain-like"/>
    <property type="match status" value="2"/>
</dbReference>
<dbReference type="SMART" id="SM00342">
    <property type="entry name" value="HTH_ARAC"/>
    <property type="match status" value="1"/>
</dbReference>
<dbReference type="InterPro" id="IPR018060">
    <property type="entry name" value="HTH_AraC"/>
</dbReference>
<sequence length="298" mass="33826">MPSIAAAVHPAGTAGFDKRYLERAITLSHVTLYQVRDWCGYELEGRSTAQAHLLIYMLSGNGMAAVDGHRVHLPQRHFIRVEPGRSYRIDTAERSNEAMRLVSVEVQPVTGSKRLAAVFQSGTDSQAIHDTAGMDELFFELMQELQIHDRYTQTMLDSLINRMIVQMGRLIDGAVSTANGKQRVLNKKELVYQTVQYIDRHIEHIDELGQVAEELGYSYSHLSHAFRAEMGVPLQVYWVKRRMMRAMNRLQTGRCSITQISEDLSYQSIHSFSKAFKKVTGFTPSEYQSLYGKGSGYR</sequence>
<comment type="caution">
    <text evidence="5">The sequence shown here is derived from an EMBL/GenBank/DDBJ whole genome shotgun (WGS) entry which is preliminary data.</text>
</comment>
<evidence type="ECO:0000313" key="6">
    <source>
        <dbReference type="Proteomes" id="UP000644756"/>
    </source>
</evidence>
<keyword evidence="6" id="KW-1185">Reference proteome</keyword>
<dbReference type="PANTHER" id="PTHR43280:SF2">
    <property type="entry name" value="HTH-TYPE TRANSCRIPTIONAL REGULATOR EXSA"/>
    <property type="match status" value="1"/>
</dbReference>
<evidence type="ECO:0000259" key="4">
    <source>
        <dbReference type="PROSITE" id="PS01124"/>
    </source>
</evidence>
<dbReference type="SUPFAM" id="SSF46689">
    <property type="entry name" value="Homeodomain-like"/>
    <property type="match status" value="2"/>
</dbReference>
<organism evidence="5 6">
    <name type="scientific">Paenibacillus abyssi</name>
    <dbReference type="NCBI Taxonomy" id="1340531"/>
    <lineage>
        <taxon>Bacteria</taxon>
        <taxon>Bacillati</taxon>
        <taxon>Bacillota</taxon>
        <taxon>Bacilli</taxon>
        <taxon>Bacillales</taxon>
        <taxon>Paenibacillaceae</taxon>
        <taxon>Paenibacillus</taxon>
    </lineage>
</organism>
<dbReference type="InterPro" id="IPR009057">
    <property type="entry name" value="Homeodomain-like_sf"/>
</dbReference>
<keyword evidence="1" id="KW-0805">Transcription regulation</keyword>
<dbReference type="GO" id="GO:0043565">
    <property type="term" value="F:sequence-specific DNA binding"/>
    <property type="evidence" value="ECO:0007669"/>
    <property type="project" value="InterPro"/>
</dbReference>
<evidence type="ECO:0000256" key="1">
    <source>
        <dbReference type="ARBA" id="ARBA00023015"/>
    </source>
</evidence>
<gene>
    <name evidence="5" type="ORF">GCM10010916_37600</name>
</gene>
<feature type="domain" description="HTH araC/xylS-type" evidence="4">
    <location>
        <begin position="192"/>
        <end position="290"/>
    </location>
</feature>
<reference evidence="5" key="2">
    <citation type="submission" date="2020-09" db="EMBL/GenBank/DDBJ databases">
        <authorList>
            <person name="Sun Q."/>
            <person name="Zhou Y."/>
        </authorList>
    </citation>
    <scope>NUCLEOTIDE SEQUENCE</scope>
    <source>
        <strain evidence="5">CGMCC 1.12987</strain>
    </source>
</reference>
<evidence type="ECO:0000313" key="5">
    <source>
        <dbReference type="EMBL" id="GGG17220.1"/>
    </source>
</evidence>
<name>A0A917LEZ3_9BACL</name>
<dbReference type="Pfam" id="PF12833">
    <property type="entry name" value="HTH_18"/>
    <property type="match status" value="1"/>
</dbReference>
<dbReference type="PRINTS" id="PR00032">
    <property type="entry name" value="HTHARAC"/>
</dbReference>
<dbReference type="Proteomes" id="UP000644756">
    <property type="component" value="Unassembled WGS sequence"/>
</dbReference>
<dbReference type="RefSeq" id="WP_188532607.1">
    <property type="nucleotide sequence ID" value="NZ_BMGR01000013.1"/>
</dbReference>
<proteinExistence type="predicted"/>
<dbReference type="EMBL" id="BMGR01000013">
    <property type="protein sequence ID" value="GGG17220.1"/>
    <property type="molecule type" value="Genomic_DNA"/>
</dbReference>
<evidence type="ECO:0000256" key="2">
    <source>
        <dbReference type="ARBA" id="ARBA00023125"/>
    </source>
</evidence>
<accession>A0A917LEZ3</accession>
<dbReference type="GO" id="GO:0003700">
    <property type="term" value="F:DNA-binding transcription factor activity"/>
    <property type="evidence" value="ECO:0007669"/>
    <property type="project" value="InterPro"/>
</dbReference>
<keyword evidence="3" id="KW-0804">Transcription</keyword>
<keyword evidence="2" id="KW-0238">DNA-binding</keyword>
<dbReference type="InterPro" id="IPR020449">
    <property type="entry name" value="Tscrpt_reg_AraC-type_HTH"/>
</dbReference>
<evidence type="ECO:0000256" key="3">
    <source>
        <dbReference type="ARBA" id="ARBA00023163"/>
    </source>
</evidence>
<dbReference type="PROSITE" id="PS01124">
    <property type="entry name" value="HTH_ARAC_FAMILY_2"/>
    <property type="match status" value="1"/>
</dbReference>